<keyword evidence="2" id="KW-1185">Reference proteome</keyword>
<evidence type="ECO:0000256" key="1">
    <source>
        <dbReference type="SAM" id="Phobius"/>
    </source>
</evidence>
<protein>
    <submittedName>
        <fullName evidence="3">Uncharacterized protein</fullName>
    </submittedName>
</protein>
<sequence>MHMMINTTPPLTTWFLNVYIFVVITTVLTPMSLGLELWIMRSMAILATLYHVHYVTSLVRQISRHLGIKVFTVKETKQH</sequence>
<accession>A0A915K0E3</accession>
<name>A0A915K0E3_ROMCU</name>
<reference evidence="3" key="1">
    <citation type="submission" date="2022-11" db="UniProtKB">
        <authorList>
            <consortium name="WormBaseParasite"/>
        </authorList>
    </citation>
    <scope>IDENTIFICATION</scope>
</reference>
<evidence type="ECO:0000313" key="3">
    <source>
        <dbReference type="WBParaSite" id="nRc.2.0.1.t31774-RA"/>
    </source>
</evidence>
<proteinExistence type="predicted"/>
<evidence type="ECO:0000313" key="2">
    <source>
        <dbReference type="Proteomes" id="UP000887565"/>
    </source>
</evidence>
<keyword evidence="1" id="KW-0472">Membrane</keyword>
<organism evidence="2 3">
    <name type="scientific">Romanomermis culicivorax</name>
    <name type="common">Nematode worm</name>
    <dbReference type="NCBI Taxonomy" id="13658"/>
    <lineage>
        <taxon>Eukaryota</taxon>
        <taxon>Metazoa</taxon>
        <taxon>Ecdysozoa</taxon>
        <taxon>Nematoda</taxon>
        <taxon>Enoplea</taxon>
        <taxon>Dorylaimia</taxon>
        <taxon>Mermithida</taxon>
        <taxon>Mermithoidea</taxon>
        <taxon>Mermithidae</taxon>
        <taxon>Romanomermis</taxon>
    </lineage>
</organism>
<feature type="transmembrane region" description="Helical" evidence="1">
    <location>
        <begin position="12"/>
        <end position="32"/>
    </location>
</feature>
<keyword evidence="1" id="KW-1133">Transmembrane helix</keyword>
<dbReference type="WBParaSite" id="nRc.2.0.1.t31774-RA">
    <property type="protein sequence ID" value="nRc.2.0.1.t31774-RA"/>
    <property type="gene ID" value="nRc.2.0.1.g31774"/>
</dbReference>
<dbReference type="AlphaFoldDB" id="A0A915K0E3"/>
<dbReference type="Proteomes" id="UP000887565">
    <property type="component" value="Unplaced"/>
</dbReference>
<feature type="transmembrane region" description="Helical" evidence="1">
    <location>
        <begin position="38"/>
        <end position="59"/>
    </location>
</feature>
<keyword evidence="1" id="KW-0812">Transmembrane</keyword>